<gene>
    <name evidence="1" type="ORF">PBIL07802_LOCUS8917</name>
</gene>
<dbReference type="EMBL" id="HBIB01013661">
    <property type="protein sequence ID" value="CAE0246728.1"/>
    <property type="molecule type" value="Transcribed_RNA"/>
</dbReference>
<protein>
    <submittedName>
        <fullName evidence="1">Uncharacterized protein</fullName>
    </submittedName>
</protein>
<accession>A0A7S3G3H2</accession>
<reference evidence="1" key="1">
    <citation type="submission" date="2021-01" db="EMBL/GenBank/DDBJ databases">
        <authorList>
            <person name="Corre E."/>
            <person name="Pelletier E."/>
            <person name="Niang G."/>
            <person name="Scheremetjew M."/>
            <person name="Finn R."/>
            <person name="Kale V."/>
            <person name="Holt S."/>
            <person name="Cochrane G."/>
            <person name="Meng A."/>
            <person name="Brown T."/>
            <person name="Cohen L."/>
        </authorList>
    </citation>
    <scope>NUCLEOTIDE SEQUENCE</scope>
    <source>
        <strain evidence="1">NIES-2562</strain>
    </source>
</reference>
<dbReference type="AlphaFoldDB" id="A0A7S3G3H2"/>
<organism evidence="1">
    <name type="scientific">Palpitomonas bilix</name>
    <dbReference type="NCBI Taxonomy" id="652834"/>
    <lineage>
        <taxon>Eukaryota</taxon>
        <taxon>Eukaryota incertae sedis</taxon>
    </lineage>
</organism>
<name>A0A7S3G3H2_9EUKA</name>
<sequence>MAAQVEDGVLPFVKELLCKGSRENFGASLRSFEDLAAFFQSMSGRIPPDSLLGALSIVLDFLKGDCLATIAASAEEFMDTIQGYLLLDNKDIFVAAKEIVEEVSRWSISPKLFAFLIYSFSHFVEEENEEKALDILNTLTTIAAESDPQRPASFFMFDGCSDNYSNAEFGIRIPPVVAGTIGHSWPK</sequence>
<proteinExistence type="predicted"/>
<evidence type="ECO:0000313" key="1">
    <source>
        <dbReference type="EMBL" id="CAE0246728.1"/>
    </source>
</evidence>